<sequence>MLDVHMHIPYLVDILLMLGSHSKTPQTSHWGSPHWTTRQRTKRRYYSHPMRLDTVALIYVAENGGHISMGCADSSKAISAQLISDRTWVVIAGNILMSWVGGRHSALGYGLRLVA</sequence>
<gene>
    <name evidence="1" type="ORF">FIBSPDRAFT_362809</name>
</gene>
<evidence type="ECO:0000313" key="2">
    <source>
        <dbReference type="Proteomes" id="UP000076532"/>
    </source>
</evidence>
<organism evidence="1 2">
    <name type="scientific">Athelia psychrophila</name>
    <dbReference type="NCBI Taxonomy" id="1759441"/>
    <lineage>
        <taxon>Eukaryota</taxon>
        <taxon>Fungi</taxon>
        <taxon>Dikarya</taxon>
        <taxon>Basidiomycota</taxon>
        <taxon>Agaricomycotina</taxon>
        <taxon>Agaricomycetes</taxon>
        <taxon>Agaricomycetidae</taxon>
        <taxon>Atheliales</taxon>
        <taxon>Atheliaceae</taxon>
        <taxon>Athelia</taxon>
    </lineage>
</organism>
<evidence type="ECO:0000313" key="1">
    <source>
        <dbReference type="EMBL" id="KZP26000.1"/>
    </source>
</evidence>
<dbReference type="EMBL" id="KV417517">
    <property type="protein sequence ID" value="KZP26000.1"/>
    <property type="molecule type" value="Genomic_DNA"/>
</dbReference>
<dbReference type="AlphaFoldDB" id="A0A166PE48"/>
<reference evidence="1 2" key="1">
    <citation type="journal article" date="2016" name="Mol. Biol. Evol.">
        <title>Comparative Genomics of Early-Diverging Mushroom-Forming Fungi Provides Insights into the Origins of Lignocellulose Decay Capabilities.</title>
        <authorList>
            <person name="Nagy L.G."/>
            <person name="Riley R."/>
            <person name="Tritt A."/>
            <person name="Adam C."/>
            <person name="Daum C."/>
            <person name="Floudas D."/>
            <person name="Sun H."/>
            <person name="Yadav J.S."/>
            <person name="Pangilinan J."/>
            <person name="Larsson K.H."/>
            <person name="Matsuura K."/>
            <person name="Barry K."/>
            <person name="Labutti K."/>
            <person name="Kuo R."/>
            <person name="Ohm R.A."/>
            <person name="Bhattacharya S.S."/>
            <person name="Shirouzu T."/>
            <person name="Yoshinaga Y."/>
            <person name="Martin F.M."/>
            <person name="Grigoriev I.V."/>
            <person name="Hibbett D.S."/>
        </authorList>
    </citation>
    <scope>NUCLEOTIDE SEQUENCE [LARGE SCALE GENOMIC DNA]</scope>
    <source>
        <strain evidence="1 2">CBS 109695</strain>
    </source>
</reference>
<protein>
    <submittedName>
        <fullName evidence="1">Uncharacterized protein</fullName>
    </submittedName>
</protein>
<dbReference type="Proteomes" id="UP000076532">
    <property type="component" value="Unassembled WGS sequence"/>
</dbReference>
<proteinExistence type="predicted"/>
<keyword evidence="2" id="KW-1185">Reference proteome</keyword>
<accession>A0A166PE48</accession>
<name>A0A166PE48_9AGAM</name>